<sequence length="295" mass="33894">MVSSYEEMMKSANYLPFHLGYLTPEMIEIAQKELKENENSRSSSIEKLRKSVFNEKSLNCRTDDEFLLQFLRARKFDLKKSLVCLKNLYDVFCKSYSDVFTDHDAKNTRKAIHSGFASHLPYRDEEGAAVLLVKTSNWDPSKYDTIGIFNSITAMVMDAIDDPATQVCGVHLLIDVSGTTLQHVRCLTPRYLYLVSKGVKDSIPVRYKAIHLFNASAVFRYIWVVLRVFLTDKIRKRIHFHEDNESLQKLIPKAILPAEYGGDNVDFDPAAWSSRELGNFLPKYLKIINHKGINK</sequence>
<dbReference type="AlphaFoldDB" id="A0A4Y2HGG5"/>
<feature type="domain" description="CRAL-TRIO" evidence="1">
    <location>
        <begin position="104"/>
        <end position="268"/>
    </location>
</feature>
<dbReference type="InterPro" id="IPR001251">
    <property type="entry name" value="CRAL-TRIO_dom"/>
</dbReference>
<dbReference type="InterPro" id="IPR036865">
    <property type="entry name" value="CRAL-TRIO_dom_sf"/>
</dbReference>
<dbReference type="PRINTS" id="PR00180">
    <property type="entry name" value="CRETINALDHBP"/>
</dbReference>
<dbReference type="GO" id="GO:0016020">
    <property type="term" value="C:membrane"/>
    <property type="evidence" value="ECO:0007669"/>
    <property type="project" value="TreeGrafter"/>
</dbReference>
<dbReference type="Pfam" id="PF03765">
    <property type="entry name" value="CRAL_TRIO_N"/>
    <property type="match status" value="1"/>
</dbReference>
<dbReference type="Proteomes" id="UP000499080">
    <property type="component" value="Unassembled WGS sequence"/>
</dbReference>
<accession>A0A4Y2HGG5</accession>
<dbReference type="CDD" id="cd00170">
    <property type="entry name" value="SEC14"/>
    <property type="match status" value="1"/>
</dbReference>
<keyword evidence="3" id="KW-1185">Reference proteome</keyword>
<dbReference type="SMART" id="SM01100">
    <property type="entry name" value="CRAL_TRIO_N"/>
    <property type="match status" value="1"/>
</dbReference>
<dbReference type="PANTHER" id="PTHR10174">
    <property type="entry name" value="ALPHA-TOCOPHEROL TRANSFER PROTEIN-RELATED"/>
    <property type="match status" value="1"/>
</dbReference>
<dbReference type="EMBL" id="BGPR01001928">
    <property type="protein sequence ID" value="GBM64422.1"/>
    <property type="molecule type" value="Genomic_DNA"/>
</dbReference>
<dbReference type="SUPFAM" id="SSF52087">
    <property type="entry name" value="CRAL/TRIO domain"/>
    <property type="match status" value="1"/>
</dbReference>
<proteinExistence type="predicted"/>
<comment type="caution">
    <text evidence="2">The sequence shown here is derived from an EMBL/GenBank/DDBJ whole genome shotgun (WGS) entry which is preliminary data.</text>
</comment>
<dbReference type="InterPro" id="IPR011074">
    <property type="entry name" value="CRAL/TRIO_N_dom"/>
</dbReference>
<dbReference type="SMART" id="SM00516">
    <property type="entry name" value="SEC14"/>
    <property type="match status" value="1"/>
</dbReference>
<name>A0A4Y2HGG5_ARAVE</name>
<organism evidence="2 3">
    <name type="scientific">Araneus ventricosus</name>
    <name type="common">Orbweaver spider</name>
    <name type="synonym">Epeira ventricosa</name>
    <dbReference type="NCBI Taxonomy" id="182803"/>
    <lineage>
        <taxon>Eukaryota</taxon>
        <taxon>Metazoa</taxon>
        <taxon>Ecdysozoa</taxon>
        <taxon>Arthropoda</taxon>
        <taxon>Chelicerata</taxon>
        <taxon>Arachnida</taxon>
        <taxon>Araneae</taxon>
        <taxon>Araneomorphae</taxon>
        <taxon>Entelegynae</taxon>
        <taxon>Araneoidea</taxon>
        <taxon>Araneidae</taxon>
        <taxon>Araneus</taxon>
    </lineage>
</organism>
<dbReference type="OrthoDB" id="75724at2759"/>
<gene>
    <name evidence="2" type="primary">clvs2_2</name>
    <name evidence="2" type="ORF">AVEN_78803_1</name>
</gene>
<dbReference type="PROSITE" id="PS50191">
    <property type="entry name" value="CRAL_TRIO"/>
    <property type="match status" value="1"/>
</dbReference>
<dbReference type="Gene3D" id="1.20.5.1200">
    <property type="entry name" value="Alpha-tocopherol transfer"/>
    <property type="match status" value="1"/>
</dbReference>
<dbReference type="SUPFAM" id="SSF46938">
    <property type="entry name" value="CRAL/TRIO N-terminal domain"/>
    <property type="match status" value="1"/>
</dbReference>
<dbReference type="GO" id="GO:1902936">
    <property type="term" value="F:phosphatidylinositol bisphosphate binding"/>
    <property type="evidence" value="ECO:0007669"/>
    <property type="project" value="TreeGrafter"/>
</dbReference>
<evidence type="ECO:0000259" key="1">
    <source>
        <dbReference type="PROSITE" id="PS50191"/>
    </source>
</evidence>
<dbReference type="Gene3D" id="3.40.525.10">
    <property type="entry name" value="CRAL-TRIO lipid binding domain"/>
    <property type="match status" value="1"/>
</dbReference>
<dbReference type="PANTHER" id="PTHR10174:SF130">
    <property type="entry name" value="ALPHA-TOCOPHEROL TRANSFER PROTEIN-LIKE"/>
    <property type="match status" value="1"/>
</dbReference>
<evidence type="ECO:0000313" key="2">
    <source>
        <dbReference type="EMBL" id="GBM64422.1"/>
    </source>
</evidence>
<reference evidence="2 3" key="1">
    <citation type="journal article" date="2019" name="Sci. Rep.">
        <title>Orb-weaving spider Araneus ventricosus genome elucidates the spidroin gene catalogue.</title>
        <authorList>
            <person name="Kono N."/>
            <person name="Nakamura H."/>
            <person name="Ohtoshi R."/>
            <person name="Moran D.A.P."/>
            <person name="Shinohara A."/>
            <person name="Yoshida Y."/>
            <person name="Fujiwara M."/>
            <person name="Mori M."/>
            <person name="Tomita M."/>
            <person name="Arakawa K."/>
        </authorList>
    </citation>
    <scope>NUCLEOTIDE SEQUENCE [LARGE SCALE GENOMIC DNA]</scope>
</reference>
<protein>
    <submittedName>
        <fullName evidence="2">Clavesin-2</fullName>
    </submittedName>
</protein>
<dbReference type="InterPro" id="IPR036273">
    <property type="entry name" value="CRAL/TRIO_N_dom_sf"/>
</dbReference>
<evidence type="ECO:0000313" key="3">
    <source>
        <dbReference type="Proteomes" id="UP000499080"/>
    </source>
</evidence>
<dbReference type="Pfam" id="PF00650">
    <property type="entry name" value="CRAL_TRIO"/>
    <property type="match status" value="1"/>
</dbReference>
<dbReference type="Gene3D" id="1.10.8.20">
    <property type="entry name" value="N-terminal domain of phosphatidylinositol transfer protein sec14p"/>
    <property type="match status" value="1"/>
</dbReference>